<dbReference type="AlphaFoldDB" id="A0A098E9D4"/>
<dbReference type="GO" id="GO:0003735">
    <property type="term" value="F:structural constituent of ribosome"/>
    <property type="evidence" value="ECO:0007669"/>
    <property type="project" value="InterPro"/>
</dbReference>
<evidence type="ECO:0000256" key="1">
    <source>
        <dbReference type="ARBA" id="ARBA00022980"/>
    </source>
</evidence>
<keyword evidence="1 4" id="KW-0689">Ribosomal protein</keyword>
<dbReference type="PANTHER" id="PTHR21569">
    <property type="entry name" value="RIBOSOMAL PROTEIN S9"/>
    <property type="match status" value="1"/>
</dbReference>
<dbReference type="Pfam" id="PF00380">
    <property type="entry name" value="Ribosomal_S9"/>
    <property type="match status" value="1"/>
</dbReference>
<organism evidence="4">
    <name type="scientific">groundwater metagenome</name>
    <dbReference type="NCBI Taxonomy" id="717931"/>
    <lineage>
        <taxon>unclassified sequences</taxon>
        <taxon>metagenomes</taxon>
        <taxon>ecological metagenomes</taxon>
    </lineage>
</organism>
<dbReference type="Gene3D" id="3.30.230.10">
    <property type="match status" value="1"/>
</dbReference>
<dbReference type="GO" id="GO:0003723">
    <property type="term" value="F:RNA binding"/>
    <property type="evidence" value="ECO:0007669"/>
    <property type="project" value="TreeGrafter"/>
</dbReference>
<feature type="region of interest" description="Disordered" evidence="3">
    <location>
        <begin position="109"/>
        <end position="134"/>
    </location>
</feature>
<dbReference type="GO" id="GO:0022627">
    <property type="term" value="C:cytosolic small ribosomal subunit"/>
    <property type="evidence" value="ECO:0007669"/>
    <property type="project" value="TreeGrafter"/>
</dbReference>
<evidence type="ECO:0000256" key="2">
    <source>
        <dbReference type="ARBA" id="ARBA00023274"/>
    </source>
</evidence>
<evidence type="ECO:0000256" key="3">
    <source>
        <dbReference type="SAM" id="MobiDB-lite"/>
    </source>
</evidence>
<dbReference type="GO" id="GO:0006412">
    <property type="term" value="P:translation"/>
    <property type="evidence" value="ECO:0007669"/>
    <property type="project" value="InterPro"/>
</dbReference>
<proteinExistence type="predicted"/>
<accession>A0A098E9D4</accession>
<sequence length="134" mass="15252">MVVISSKRKECVARAHAEEGTGKIKINSSSLDIYQPQLLREYIKEPILLADDLVDLNKINISINVHGGGVSGRSDAIRSAIARALIDYTKNEVLLKRYMEYDRRLIVNDVRQTEPHKPGQSNKGPRHQRQKSYR</sequence>
<name>A0A098E9D4_9ZZZZ</name>
<keyword evidence="2" id="KW-0687">Ribonucleoprotein</keyword>
<dbReference type="InterPro" id="IPR014721">
    <property type="entry name" value="Ribsml_uS5_D2-typ_fold_subgr"/>
</dbReference>
<dbReference type="GO" id="GO:0000462">
    <property type="term" value="P:maturation of SSU-rRNA from tricistronic rRNA transcript (SSU-rRNA, 5.8S rRNA, LSU-rRNA)"/>
    <property type="evidence" value="ECO:0007669"/>
    <property type="project" value="TreeGrafter"/>
</dbReference>
<dbReference type="NCBIfam" id="NF001749">
    <property type="entry name" value="PRK00474.1"/>
    <property type="match status" value="1"/>
</dbReference>
<gene>
    <name evidence="4" type="primary">rps</name>
    <name evidence="4" type="ORF">MSIBF_A1530021</name>
</gene>
<evidence type="ECO:0000313" key="4">
    <source>
        <dbReference type="EMBL" id="CEG11590.1"/>
    </source>
</evidence>
<dbReference type="SUPFAM" id="SSF54211">
    <property type="entry name" value="Ribosomal protein S5 domain 2-like"/>
    <property type="match status" value="1"/>
</dbReference>
<dbReference type="InterPro" id="IPR000754">
    <property type="entry name" value="Ribosomal_uS9"/>
</dbReference>
<protein>
    <submittedName>
        <fullName evidence="4">30S ribosomal protein S9</fullName>
    </submittedName>
</protein>
<feature type="compositionally biased region" description="Basic residues" evidence="3">
    <location>
        <begin position="124"/>
        <end position="134"/>
    </location>
</feature>
<dbReference type="EMBL" id="CCXY01000061">
    <property type="protein sequence ID" value="CEG11590.1"/>
    <property type="molecule type" value="Genomic_DNA"/>
</dbReference>
<dbReference type="PANTHER" id="PTHR21569:SF16">
    <property type="entry name" value="RIBOSOMAL PROTEIN S16"/>
    <property type="match status" value="1"/>
</dbReference>
<dbReference type="InterPro" id="IPR020568">
    <property type="entry name" value="Ribosomal_Su5_D2-typ_SF"/>
</dbReference>
<reference evidence="4" key="1">
    <citation type="submission" date="2014-09" db="EMBL/GenBank/DDBJ databases">
        <authorList>
            <person name="Probst J Alexander"/>
        </authorList>
    </citation>
    <scope>NUCLEOTIDE SEQUENCE</scope>
</reference>